<sequence>EEHYKATAVLGTLGESQAATHLFKARARPRSSKAALVHWKDGAWWIATMQQRNHRADGKGDEGRSVVSATESDSGEATSLSSTFADFRYQLPDEFSDSQRKELKSSDLRLAACQGSQEGRRNGQGQIHLRRPDKAEPLRLLPLLQLSDIHSKIMHLPFPWEKNFNLVRMSSSSKKLKSPSWKTECQKADELTVALVS</sequence>
<dbReference type="AlphaFoldDB" id="A0AAV1QWN1"/>
<accession>A0AAV1QWN1</accession>
<feature type="region of interest" description="Disordered" evidence="1">
    <location>
        <begin position="54"/>
        <end position="77"/>
    </location>
</feature>
<evidence type="ECO:0000313" key="2">
    <source>
        <dbReference type="EMBL" id="CAK7324396.1"/>
    </source>
</evidence>
<reference evidence="2 3" key="1">
    <citation type="submission" date="2024-01" db="EMBL/GenBank/DDBJ databases">
        <authorList>
            <person name="Waweru B."/>
        </authorList>
    </citation>
    <scope>NUCLEOTIDE SEQUENCE [LARGE SCALE GENOMIC DNA]</scope>
</reference>
<gene>
    <name evidence="2" type="ORF">DCAF_LOCUS2040</name>
</gene>
<evidence type="ECO:0000313" key="3">
    <source>
        <dbReference type="Proteomes" id="UP001314170"/>
    </source>
</evidence>
<protein>
    <submittedName>
        <fullName evidence="2">Uncharacterized protein</fullName>
    </submittedName>
</protein>
<feature type="compositionally biased region" description="Basic and acidic residues" evidence="1">
    <location>
        <begin position="54"/>
        <end position="64"/>
    </location>
</feature>
<keyword evidence="3" id="KW-1185">Reference proteome</keyword>
<feature type="compositionally biased region" description="Polar residues" evidence="1">
    <location>
        <begin position="67"/>
        <end position="77"/>
    </location>
</feature>
<organism evidence="2 3">
    <name type="scientific">Dovyalis caffra</name>
    <dbReference type="NCBI Taxonomy" id="77055"/>
    <lineage>
        <taxon>Eukaryota</taxon>
        <taxon>Viridiplantae</taxon>
        <taxon>Streptophyta</taxon>
        <taxon>Embryophyta</taxon>
        <taxon>Tracheophyta</taxon>
        <taxon>Spermatophyta</taxon>
        <taxon>Magnoliopsida</taxon>
        <taxon>eudicotyledons</taxon>
        <taxon>Gunneridae</taxon>
        <taxon>Pentapetalae</taxon>
        <taxon>rosids</taxon>
        <taxon>fabids</taxon>
        <taxon>Malpighiales</taxon>
        <taxon>Salicaceae</taxon>
        <taxon>Flacourtieae</taxon>
        <taxon>Dovyalis</taxon>
    </lineage>
</organism>
<feature type="non-terminal residue" evidence="2">
    <location>
        <position position="1"/>
    </location>
</feature>
<dbReference type="EMBL" id="CAWUPB010000308">
    <property type="protein sequence ID" value="CAK7324396.1"/>
    <property type="molecule type" value="Genomic_DNA"/>
</dbReference>
<dbReference type="Proteomes" id="UP001314170">
    <property type="component" value="Unassembled WGS sequence"/>
</dbReference>
<proteinExistence type="predicted"/>
<comment type="caution">
    <text evidence="2">The sequence shown here is derived from an EMBL/GenBank/DDBJ whole genome shotgun (WGS) entry which is preliminary data.</text>
</comment>
<name>A0AAV1QWN1_9ROSI</name>
<evidence type="ECO:0000256" key="1">
    <source>
        <dbReference type="SAM" id="MobiDB-lite"/>
    </source>
</evidence>